<reference evidence="15 16" key="1">
    <citation type="submission" date="2024-02" db="EMBL/GenBank/DDBJ databases">
        <authorList>
            <person name="Saticioglu I.B."/>
        </authorList>
    </citation>
    <scope>NUCLEOTIDE SEQUENCE [LARGE SCALE GENOMIC DNA]</scope>
    <source>
        <strain evidence="15 16">Mu-80</strain>
    </source>
</reference>
<accession>A0ABU8LCD0</accession>
<evidence type="ECO:0000256" key="1">
    <source>
        <dbReference type="ARBA" id="ARBA00000085"/>
    </source>
</evidence>
<dbReference type="SMART" id="SM00388">
    <property type="entry name" value="HisKA"/>
    <property type="match status" value="1"/>
</dbReference>
<comment type="catalytic activity">
    <reaction evidence="1">
        <text>ATP + protein L-histidine = ADP + protein N-phospho-L-histidine.</text>
        <dbReference type="EC" id="2.7.13.3"/>
    </reaction>
</comment>
<dbReference type="SUPFAM" id="SSF158472">
    <property type="entry name" value="HAMP domain-like"/>
    <property type="match status" value="1"/>
</dbReference>
<evidence type="ECO:0000256" key="12">
    <source>
        <dbReference type="SAM" id="Phobius"/>
    </source>
</evidence>
<feature type="domain" description="Histidine kinase" evidence="13">
    <location>
        <begin position="229"/>
        <end position="437"/>
    </location>
</feature>
<dbReference type="SUPFAM" id="SSF55874">
    <property type="entry name" value="ATPase domain of HSP90 chaperone/DNA topoisomerase II/histidine kinase"/>
    <property type="match status" value="1"/>
</dbReference>
<keyword evidence="4" id="KW-0597">Phosphoprotein</keyword>
<evidence type="ECO:0000256" key="6">
    <source>
        <dbReference type="ARBA" id="ARBA00022692"/>
    </source>
</evidence>
<feature type="transmembrane region" description="Helical" evidence="12">
    <location>
        <begin position="12"/>
        <end position="35"/>
    </location>
</feature>
<dbReference type="CDD" id="cd00075">
    <property type="entry name" value="HATPase"/>
    <property type="match status" value="1"/>
</dbReference>
<dbReference type="SMART" id="SM00304">
    <property type="entry name" value="HAMP"/>
    <property type="match status" value="1"/>
</dbReference>
<dbReference type="GO" id="GO:0016301">
    <property type="term" value="F:kinase activity"/>
    <property type="evidence" value="ECO:0007669"/>
    <property type="project" value="UniProtKB-KW"/>
</dbReference>
<sequence>MASPLRSIRARLTLGALIVVAIALVLGAVVAVQLVRVSLTDGVAQTLQQDLETISDRLDDGDMSIDDIDDDVLVRVQGDTDDDDDGPRDEVNDSDASALPIVPEDTTVRVQVDGDPYLAAGADSDRGALTVARSLEVVDDAVAATGVVLAVAVPLVLALVGVVLWVVASRALAPVERLRAQVDAIDATDLDRRVDAGRDDELGALARTMNRMLDRIEHSQITQRRFVSDASHEMRSPLATIRQHAELAQAHPEASSLENLSGVVLDEGARMQELVEGLLVLARLDEGRGGAMALTDLDDLALAEAQRLHGIGVGVDARGIGPGRVLGSEPLLARAVRNLVDNAARHARTLVTIRVAEREGQVVLQVEDDGTGIPPAQREHVFDRFARLDEARARDAGGSGLGLAIVREVALAHGGTVTVGDGASGGALFTLSLPGTAS</sequence>
<dbReference type="PANTHER" id="PTHR45436:SF5">
    <property type="entry name" value="SENSOR HISTIDINE KINASE TRCS"/>
    <property type="match status" value="1"/>
</dbReference>
<keyword evidence="8 12" id="KW-1133">Transmembrane helix</keyword>
<feature type="domain" description="HAMP" evidence="14">
    <location>
        <begin position="169"/>
        <end position="221"/>
    </location>
</feature>
<gene>
    <name evidence="15" type="ORF">WDU99_11730</name>
</gene>
<dbReference type="SMART" id="SM00387">
    <property type="entry name" value="HATPase_c"/>
    <property type="match status" value="1"/>
</dbReference>
<evidence type="ECO:0000256" key="3">
    <source>
        <dbReference type="ARBA" id="ARBA00012438"/>
    </source>
</evidence>
<dbReference type="RefSeq" id="WP_337332646.1">
    <property type="nucleotide sequence ID" value="NZ_JBBDGM010000009.1"/>
</dbReference>
<evidence type="ECO:0000256" key="7">
    <source>
        <dbReference type="ARBA" id="ARBA00022777"/>
    </source>
</evidence>
<feature type="region of interest" description="Disordered" evidence="11">
    <location>
        <begin position="77"/>
        <end position="97"/>
    </location>
</feature>
<dbReference type="InterPro" id="IPR003661">
    <property type="entry name" value="HisK_dim/P_dom"/>
</dbReference>
<proteinExistence type="predicted"/>
<feature type="transmembrane region" description="Helical" evidence="12">
    <location>
        <begin position="141"/>
        <end position="168"/>
    </location>
</feature>
<dbReference type="InterPro" id="IPR036890">
    <property type="entry name" value="HATPase_C_sf"/>
</dbReference>
<dbReference type="SUPFAM" id="SSF47384">
    <property type="entry name" value="Homodimeric domain of signal transducing histidine kinase"/>
    <property type="match status" value="1"/>
</dbReference>
<dbReference type="InterPro" id="IPR005467">
    <property type="entry name" value="His_kinase_dom"/>
</dbReference>
<evidence type="ECO:0000259" key="13">
    <source>
        <dbReference type="PROSITE" id="PS50109"/>
    </source>
</evidence>
<evidence type="ECO:0000259" key="14">
    <source>
        <dbReference type="PROSITE" id="PS50885"/>
    </source>
</evidence>
<dbReference type="InterPro" id="IPR004358">
    <property type="entry name" value="Sig_transdc_His_kin-like_C"/>
</dbReference>
<evidence type="ECO:0000256" key="10">
    <source>
        <dbReference type="ARBA" id="ARBA00023136"/>
    </source>
</evidence>
<dbReference type="EMBL" id="JBBDGM010000009">
    <property type="protein sequence ID" value="MEJ1088987.1"/>
    <property type="molecule type" value="Genomic_DNA"/>
</dbReference>
<dbReference type="Pfam" id="PF00672">
    <property type="entry name" value="HAMP"/>
    <property type="match status" value="1"/>
</dbReference>
<comment type="subcellular location">
    <subcellularLocation>
        <location evidence="2">Cell membrane</location>
    </subcellularLocation>
</comment>
<evidence type="ECO:0000256" key="5">
    <source>
        <dbReference type="ARBA" id="ARBA00022679"/>
    </source>
</evidence>
<dbReference type="Pfam" id="PF00512">
    <property type="entry name" value="HisKA"/>
    <property type="match status" value="1"/>
</dbReference>
<evidence type="ECO:0000256" key="8">
    <source>
        <dbReference type="ARBA" id="ARBA00022989"/>
    </source>
</evidence>
<evidence type="ECO:0000256" key="2">
    <source>
        <dbReference type="ARBA" id="ARBA00004236"/>
    </source>
</evidence>
<evidence type="ECO:0000313" key="16">
    <source>
        <dbReference type="Proteomes" id="UP001371224"/>
    </source>
</evidence>
<dbReference type="InterPro" id="IPR036097">
    <property type="entry name" value="HisK_dim/P_sf"/>
</dbReference>
<keyword evidence="10 12" id="KW-0472">Membrane</keyword>
<dbReference type="Proteomes" id="UP001371224">
    <property type="component" value="Unassembled WGS sequence"/>
</dbReference>
<dbReference type="EC" id="2.7.13.3" evidence="3"/>
<name>A0ABU8LCD0_9MICO</name>
<evidence type="ECO:0000256" key="4">
    <source>
        <dbReference type="ARBA" id="ARBA00022553"/>
    </source>
</evidence>
<dbReference type="CDD" id="cd00082">
    <property type="entry name" value="HisKA"/>
    <property type="match status" value="1"/>
</dbReference>
<protein>
    <recommendedName>
        <fullName evidence="3">histidine kinase</fullName>
        <ecNumber evidence="3">2.7.13.3</ecNumber>
    </recommendedName>
</protein>
<dbReference type="Gene3D" id="6.10.340.10">
    <property type="match status" value="1"/>
</dbReference>
<organism evidence="15 16">
    <name type="scientific">Microbacterium bandirmense</name>
    <dbReference type="NCBI Taxonomy" id="3122050"/>
    <lineage>
        <taxon>Bacteria</taxon>
        <taxon>Bacillati</taxon>
        <taxon>Actinomycetota</taxon>
        <taxon>Actinomycetes</taxon>
        <taxon>Micrococcales</taxon>
        <taxon>Microbacteriaceae</taxon>
        <taxon>Microbacterium</taxon>
    </lineage>
</organism>
<evidence type="ECO:0000256" key="9">
    <source>
        <dbReference type="ARBA" id="ARBA00023012"/>
    </source>
</evidence>
<dbReference type="InterPro" id="IPR003594">
    <property type="entry name" value="HATPase_dom"/>
</dbReference>
<dbReference type="InterPro" id="IPR003660">
    <property type="entry name" value="HAMP_dom"/>
</dbReference>
<keyword evidence="9" id="KW-0902">Two-component regulatory system</keyword>
<dbReference type="InterPro" id="IPR050428">
    <property type="entry name" value="TCS_sensor_his_kinase"/>
</dbReference>
<dbReference type="Pfam" id="PF02518">
    <property type="entry name" value="HATPase_c"/>
    <property type="match status" value="1"/>
</dbReference>
<dbReference type="PROSITE" id="PS50885">
    <property type="entry name" value="HAMP"/>
    <property type="match status" value="1"/>
</dbReference>
<keyword evidence="7 15" id="KW-0418">Kinase</keyword>
<comment type="caution">
    <text evidence="15">The sequence shown here is derived from an EMBL/GenBank/DDBJ whole genome shotgun (WGS) entry which is preliminary data.</text>
</comment>
<keyword evidence="6 12" id="KW-0812">Transmembrane</keyword>
<keyword evidence="5" id="KW-0808">Transferase</keyword>
<dbReference type="PRINTS" id="PR00344">
    <property type="entry name" value="BCTRLSENSOR"/>
</dbReference>
<dbReference type="PANTHER" id="PTHR45436">
    <property type="entry name" value="SENSOR HISTIDINE KINASE YKOH"/>
    <property type="match status" value="1"/>
</dbReference>
<evidence type="ECO:0000256" key="11">
    <source>
        <dbReference type="SAM" id="MobiDB-lite"/>
    </source>
</evidence>
<dbReference type="PROSITE" id="PS50109">
    <property type="entry name" value="HIS_KIN"/>
    <property type="match status" value="1"/>
</dbReference>
<keyword evidence="16" id="KW-1185">Reference proteome</keyword>
<dbReference type="Gene3D" id="1.10.287.130">
    <property type="match status" value="1"/>
</dbReference>
<dbReference type="CDD" id="cd06225">
    <property type="entry name" value="HAMP"/>
    <property type="match status" value="1"/>
</dbReference>
<evidence type="ECO:0000313" key="15">
    <source>
        <dbReference type="EMBL" id="MEJ1088987.1"/>
    </source>
</evidence>
<dbReference type="Gene3D" id="3.30.565.10">
    <property type="entry name" value="Histidine kinase-like ATPase, C-terminal domain"/>
    <property type="match status" value="1"/>
</dbReference>